<reference evidence="1 2" key="1">
    <citation type="submission" date="2014-11" db="EMBL/GenBank/DDBJ databases">
        <title>Symbiosis island explosion on the genome of extra-slow-growing strains of soybean bradyrhizobia with massive insertion sequences.</title>
        <authorList>
            <person name="Iida T."/>
            <person name="Minamisawa K."/>
        </authorList>
    </citation>
    <scope>NUCLEOTIDE SEQUENCE [LARGE SCALE GENOMIC DNA]</scope>
    <source>
        <strain evidence="1 2">NK6</strain>
    </source>
</reference>
<proteinExistence type="predicted"/>
<organism evidence="1 2">
    <name type="scientific">Bradyrhizobium diazoefficiens</name>
    <dbReference type="NCBI Taxonomy" id="1355477"/>
    <lineage>
        <taxon>Bacteria</taxon>
        <taxon>Pseudomonadati</taxon>
        <taxon>Pseudomonadota</taxon>
        <taxon>Alphaproteobacteria</taxon>
        <taxon>Hyphomicrobiales</taxon>
        <taxon>Nitrobacteraceae</taxon>
        <taxon>Bradyrhizobium</taxon>
    </lineage>
</organism>
<dbReference type="Proteomes" id="UP000063308">
    <property type="component" value="Chromosome"/>
</dbReference>
<dbReference type="EMBL" id="AP014685">
    <property type="protein sequence ID" value="BAR54470.1"/>
    <property type="molecule type" value="Genomic_DNA"/>
</dbReference>
<dbReference type="AlphaFoldDB" id="A0A0E3VST5"/>
<evidence type="ECO:0000313" key="1">
    <source>
        <dbReference type="EMBL" id="BAR54470.1"/>
    </source>
</evidence>
<name>A0A0E3VST5_9BRAD</name>
<sequence length="34" mass="3966">MRKSCGALAASSMKWNFECCAQRSHSLHRRVQER</sequence>
<evidence type="ECO:0000313" key="2">
    <source>
        <dbReference type="Proteomes" id="UP000063308"/>
    </source>
</evidence>
<protein>
    <submittedName>
        <fullName evidence="1">Uncharacterized protein</fullName>
    </submittedName>
</protein>
<gene>
    <name evidence="1" type="ORF">NK6_1286</name>
</gene>
<accession>A0A0E3VST5</accession>